<name>A0ACB8NGB2_CITSI</name>
<dbReference type="Proteomes" id="UP000829398">
    <property type="component" value="Chromosome 2"/>
</dbReference>
<reference evidence="2" key="1">
    <citation type="journal article" date="2023" name="Hortic. Res.">
        <title>A chromosome-level phased genome enabling allele-level studies in sweet orange: a case study on citrus Huanglongbing tolerance.</title>
        <authorList>
            <person name="Wu B."/>
            <person name="Yu Q."/>
            <person name="Deng Z."/>
            <person name="Duan Y."/>
            <person name="Luo F."/>
            <person name="Gmitter F. Jr."/>
        </authorList>
    </citation>
    <scope>NUCLEOTIDE SEQUENCE [LARGE SCALE GENOMIC DNA]</scope>
    <source>
        <strain evidence="2">cv. Valencia</strain>
    </source>
</reference>
<comment type="caution">
    <text evidence="1">The sequence shown here is derived from an EMBL/GenBank/DDBJ whole genome shotgun (WGS) entry which is preliminary data.</text>
</comment>
<dbReference type="EMBL" id="CM039171">
    <property type="protein sequence ID" value="KAH9797055.1"/>
    <property type="molecule type" value="Genomic_DNA"/>
</dbReference>
<accession>A0ACB8NGB2</accession>
<evidence type="ECO:0000313" key="1">
    <source>
        <dbReference type="EMBL" id="KAH9797055.1"/>
    </source>
</evidence>
<organism evidence="1 2">
    <name type="scientific">Citrus sinensis</name>
    <name type="common">Sweet orange</name>
    <name type="synonym">Citrus aurantium var. sinensis</name>
    <dbReference type="NCBI Taxonomy" id="2711"/>
    <lineage>
        <taxon>Eukaryota</taxon>
        <taxon>Viridiplantae</taxon>
        <taxon>Streptophyta</taxon>
        <taxon>Embryophyta</taxon>
        <taxon>Tracheophyta</taxon>
        <taxon>Spermatophyta</taxon>
        <taxon>Magnoliopsida</taxon>
        <taxon>eudicotyledons</taxon>
        <taxon>Gunneridae</taxon>
        <taxon>Pentapetalae</taxon>
        <taxon>rosids</taxon>
        <taxon>malvids</taxon>
        <taxon>Sapindales</taxon>
        <taxon>Rutaceae</taxon>
        <taxon>Aurantioideae</taxon>
        <taxon>Citrus</taxon>
    </lineage>
</organism>
<evidence type="ECO:0000313" key="2">
    <source>
        <dbReference type="Proteomes" id="UP000829398"/>
    </source>
</evidence>
<sequence length="511" mass="57445">MPAQKRSYENATTNNNNNNHIIITPSEVVEAVLDDDGDDTLQRDHSNNLEEQQPPQDSTPAAAADVDGNESDRSRSSGDGEKDEFVIVKLSDIRKEVQCPICLELLLVFHFVSTGIIRKTRTVMECLHRFCRECIDKAMRLGNNECPACRTHCASRRSLRDDLNYDALIAALYPDIDKYEEEELAFQDEEAARNKQIQASIAQTFQRQTEALGRKRTPKSTSALRRSHGRYRDTPLRGRRNYRMTELQGSDENDDANGDAGKDSSSADERSTEVRPKRRKRWYGARFSQSSSAAAGTDGGGDENDSEVHRESMGASVGLIGPSERLAWGKGGIRSHTRHGSVSGSNGKNARNNRLSKLVDYLQSLEEKDDQNLSSLASFTLHQRDWVNDHSSLFQLDMHLVLVSLDEQRIPGLQQPYLCCRPTLSVRHLCQYVAHQTALQASEIEIYLVKELHSKINLPSSSNSLMIDPCKDKLQVLNEQETLTGLQTQNLGHGFLSFLYLLVLDKDLDPW</sequence>
<keyword evidence="2" id="KW-1185">Reference proteome</keyword>
<proteinExistence type="predicted"/>
<protein>
    <submittedName>
        <fullName evidence="1">RING-type domain-containing protein</fullName>
    </submittedName>
</protein>
<gene>
    <name evidence="1" type="ORF">KPL71_005743</name>
</gene>